<evidence type="ECO:0000256" key="6">
    <source>
        <dbReference type="ARBA" id="ARBA00022884"/>
    </source>
</evidence>
<dbReference type="RefSeq" id="WP_152230373.1">
    <property type="nucleotide sequence ID" value="NZ_BAAAOT010000018.1"/>
</dbReference>
<dbReference type="InterPro" id="IPR011113">
    <property type="entry name" value="Rho_RNA-bd"/>
</dbReference>
<keyword evidence="1 9" id="KW-0806">Transcription termination</keyword>
<dbReference type="InterPro" id="IPR003593">
    <property type="entry name" value="AAA+_ATPase"/>
</dbReference>
<feature type="compositionally biased region" description="Basic and acidic residues" evidence="12">
    <location>
        <begin position="249"/>
        <end position="284"/>
    </location>
</feature>
<evidence type="ECO:0000256" key="4">
    <source>
        <dbReference type="ARBA" id="ARBA00022806"/>
    </source>
</evidence>
<dbReference type="InterPro" id="IPR011112">
    <property type="entry name" value="Rho-like_N"/>
</dbReference>
<dbReference type="SMART" id="SM00357">
    <property type="entry name" value="CSP"/>
    <property type="match status" value="1"/>
</dbReference>
<dbReference type="HAMAP" id="MF_01884">
    <property type="entry name" value="Rho"/>
    <property type="match status" value="1"/>
</dbReference>
<dbReference type="NCBIfam" id="NF006886">
    <property type="entry name" value="PRK09376.1"/>
    <property type="match status" value="1"/>
</dbReference>
<dbReference type="InterPro" id="IPR004665">
    <property type="entry name" value="Term_rho"/>
</dbReference>
<evidence type="ECO:0000313" key="14">
    <source>
        <dbReference type="EMBL" id="MPV87777.1"/>
    </source>
</evidence>
<keyword evidence="2 9" id="KW-0547">Nucleotide-binding</keyword>
<dbReference type="InterPro" id="IPR012340">
    <property type="entry name" value="NA-bd_OB-fold"/>
</dbReference>
<keyword evidence="5 9" id="KW-0067">ATP-binding</keyword>
<keyword evidence="15" id="KW-1185">Reference proteome</keyword>
<feature type="compositionally biased region" description="Low complexity" evidence="12">
    <location>
        <begin position="136"/>
        <end position="148"/>
    </location>
</feature>
<evidence type="ECO:0000256" key="8">
    <source>
        <dbReference type="ARBA" id="ARBA00023163"/>
    </source>
</evidence>
<keyword evidence="6 9" id="KW-0694">RNA-binding</keyword>
<dbReference type="AlphaFoldDB" id="A0A7J9UT28"/>
<evidence type="ECO:0000256" key="7">
    <source>
        <dbReference type="ARBA" id="ARBA00023015"/>
    </source>
</evidence>
<feature type="compositionally biased region" description="Low complexity" evidence="12">
    <location>
        <begin position="156"/>
        <end position="165"/>
    </location>
</feature>
<comment type="similarity">
    <text evidence="9 11">Belongs to the Rho family.</text>
</comment>
<feature type="binding site" evidence="9">
    <location>
        <begin position="442"/>
        <end position="447"/>
    </location>
    <ligand>
        <name>ATP</name>
        <dbReference type="ChEBI" id="CHEBI:30616"/>
    </ligand>
</feature>
<dbReference type="GO" id="GO:0003723">
    <property type="term" value="F:RNA binding"/>
    <property type="evidence" value="ECO:0007669"/>
    <property type="project" value="UniProtKB-UniRule"/>
</dbReference>
<keyword evidence="4 9" id="KW-0347">Helicase</keyword>
<dbReference type="PANTHER" id="PTHR46425">
    <property type="entry name" value="TRANSCRIPTION TERMINATION FACTOR RHO"/>
    <property type="match status" value="1"/>
</dbReference>
<evidence type="ECO:0000259" key="13">
    <source>
        <dbReference type="PROSITE" id="PS51856"/>
    </source>
</evidence>
<dbReference type="InterPro" id="IPR036269">
    <property type="entry name" value="Rho_N_sf"/>
</dbReference>
<feature type="region of interest" description="Disordered" evidence="12">
    <location>
        <begin position="1"/>
        <end position="311"/>
    </location>
</feature>
<evidence type="ECO:0000256" key="2">
    <source>
        <dbReference type="ARBA" id="ARBA00022741"/>
    </source>
</evidence>
<dbReference type="SUPFAM" id="SSF52540">
    <property type="entry name" value="P-loop containing nucleoside triphosphate hydrolases"/>
    <property type="match status" value="1"/>
</dbReference>
<dbReference type="Gene3D" id="3.40.50.300">
    <property type="entry name" value="P-loop containing nucleotide triphosphate hydrolases"/>
    <property type="match status" value="1"/>
</dbReference>
<dbReference type="PROSITE" id="PS51856">
    <property type="entry name" value="RHO_RNA_BD"/>
    <property type="match status" value="1"/>
</dbReference>
<evidence type="ECO:0000256" key="1">
    <source>
        <dbReference type="ARBA" id="ARBA00022472"/>
    </source>
</evidence>
<feature type="binding site" evidence="9">
    <location>
        <begin position="454"/>
        <end position="459"/>
    </location>
    <ligand>
        <name>ATP</name>
        <dbReference type="ChEBI" id="CHEBI:30616"/>
    </ligand>
</feature>
<feature type="compositionally biased region" description="Basic and acidic residues" evidence="12">
    <location>
        <begin position="65"/>
        <end position="97"/>
    </location>
</feature>
<dbReference type="InterPro" id="IPR041703">
    <property type="entry name" value="Rho_factor_ATP-bd"/>
</dbReference>
<dbReference type="Gene3D" id="1.10.720.10">
    <property type="match status" value="1"/>
</dbReference>
<dbReference type="NCBIfam" id="TIGR00767">
    <property type="entry name" value="rho"/>
    <property type="match status" value="1"/>
</dbReference>
<dbReference type="SMART" id="SM00959">
    <property type="entry name" value="Rho_N"/>
    <property type="match status" value="1"/>
</dbReference>
<evidence type="ECO:0000256" key="5">
    <source>
        <dbReference type="ARBA" id="ARBA00022840"/>
    </source>
</evidence>
<dbReference type="Pfam" id="PF07497">
    <property type="entry name" value="Rho_RNA_bind"/>
    <property type="match status" value="1"/>
</dbReference>
<keyword evidence="8 9" id="KW-0804">Transcription</keyword>
<comment type="function">
    <text evidence="9">Facilitates transcription termination by a mechanism that involves Rho binding to the nascent RNA, activation of Rho's RNA-dependent ATPase activity, and release of the mRNA from the DNA template.</text>
</comment>
<comment type="caution">
    <text evidence="14">The sequence shown here is derived from an EMBL/GenBank/DDBJ whole genome shotgun (WGS) entry which is preliminary data.</text>
</comment>
<dbReference type="InterPro" id="IPR011129">
    <property type="entry name" value="CSD"/>
</dbReference>
<feature type="domain" description="Rho RNA-BD" evidence="13">
    <location>
        <begin position="321"/>
        <end position="399"/>
    </location>
</feature>
<dbReference type="Proteomes" id="UP000429644">
    <property type="component" value="Unassembled WGS sequence"/>
</dbReference>
<evidence type="ECO:0000256" key="9">
    <source>
        <dbReference type="HAMAP-Rule" id="MF_01884"/>
    </source>
</evidence>
<feature type="compositionally biased region" description="Basic and acidic residues" evidence="12">
    <location>
        <begin position="210"/>
        <end position="223"/>
    </location>
</feature>
<sequence>MTDTVEAPQSASRAGRGGSLTTMRLPELQAMASEMGLKGTTKMRKSDLIAAIREGRGDSGASTPKAEKAGKAEKAPAEKAAVEKADKAPAEKADKAPARRAAAEQGPAEKASAEQSPAAQAPAAKAPAERARTRRAVAPAQAPASQAGESDRAERAAASTRAPEASAPPAPAEAPTRSQSADPAGLAEHEPASRGRRGSRRATAPTATPESHDDAKEALKRELAAQAAAKNGGATEEPRLTLDALGEAAARRRAAEHEHDHDHDGQHPHAQQRRRDDAEDDRGSRSRRRNRDRGRDRKRRPGRPGDFAFDEPVEVGEDDVLLPVAGILDILDNYAFVRTSGYLPGPNDVYVTLGQVKRNGLRRGDAITGAVRQPHEGESENKRQKFNALVRLDTVNGMSIDKARQRPEFNKLTPLYPQEQLRLETTPKAITPRVIDLVAPIGKGQRGLIVAPPKAGKTIIMQQIANAIAVNNPNVHLMVVLVDERPEEVTDMQRMVKGEVIASTFDRPASDHTIVAELAIERAKRLVELGQDVVVLLDSLTRLSRAYNLAAPASGRILSGGVDASALYPPKKFFGAARNIEHGGSLTILASALVETGSKMDEVIFEEFKGTGNMELRLSRQLADKRIFPAVDINASGTRREELLMAPEELKIVWKLRRVMGALDQQQAIDLLLGKLRETTSNAEFLLTVQKTSPSPTGEPELAIR</sequence>
<dbReference type="EC" id="3.6.4.-" evidence="9 10"/>
<dbReference type="GO" id="GO:0016787">
    <property type="term" value="F:hydrolase activity"/>
    <property type="evidence" value="ECO:0007669"/>
    <property type="project" value="UniProtKB-KW"/>
</dbReference>
<comment type="subunit">
    <text evidence="9">Homohexamer. The homohexamer assembles into an open ring structure.</text>
</comment>
<dbReference type="OrthoDB" id="9805197at2"/>
<dbReference type="SMART" id="SM00382">
    <property type="entry name" value="AAA"/>
    <property type="match status" value="1"/>
</dbReference>
<dbReference type="EMBL" id="WHPD01000829">
    <property type="protein sequence ID" value="MPV87777.1"/>
    <property type="molecule type" value="Genomic_DNA"/>
</dbReference>
<comment type="caution">
    <text evidence="9">Lacks conserved residue(s) required for the propagation of feature annotation.</text>
</comment>
<evidence type="ECO:0000256" key="3">
    <source>
        <dbReference type="ARBA" id="ARBA00022801"/>
    </source>
</evidence>
<dbReference type="InterPro" id="IPR000194">
    <property type="entry name" value="ATPase_F1/V1/A1_a/bsu_nucl-bd"/>
</dbReference>
<dbReference type="InterPro" id="IPR027417">
    <property type="entry name" value="P-loop_NTPase"/>
</dbReference>
<reference evidence="14 15" key="1">
    <citation type="submission" date="2019-10" db="EMBL/GenBank/DDBJ databases">
        <title>Georgenia wutianyii sp. nov. and Georgenia yuyongxinii sp. nov. isolated from plateau pika (Ochotona curzoniae) in the Qinghai-Tibet plateau of China.</title>
        <authorList>
            <person name="Tian Z."/>
        </authorList>
    </citation>
    <scope>NUCLEOTIDE SEQUENCE [LARGE SCALE GENOMIC DNA]</scope>
    <source>
        <strain evidence="14 15">JCM 15130</strain>
    </source>
</reference>
<proteinExistence type="inferred from homology"/>
<evidence type="ECO:0000313" key="15">
    <source>
        <dbReference type="Proteomes" id="UP000429644"/>
    </source>
</evidence>
<keyword evidence="7 9" id="KW-0805">Transcription regulation</keyword>
<dbReference type="SUPFAM" id="SSF68912">
    <property type="entry name" value="Rho N-terminal domain-like"/>
    <property type="match status" value="1"/>
</dbReference>
<dbReference type="GO" id="GO:0005524">
    <property type="term" value="F:ATP binding"/>
    <property type="evidence" value="ECO:0007669"/>
    <property type="project" value="UniProtKB-UniRule"/>
</dbReference>
<dbReference type="PANTHER" id="PTHR46425:SF1">
    <property type="entry name" value="TRANSCRIPTION TERMINATION FACTOR RHO"/>
    <property type="match status" value="1"/>
</dbReference>
<dbReference type="GO" id="GO:0006353">
    <property type="term" value="P:DNA-templated transcription termination"/>
    <property type="evidence" value="ECO:0007669"/>
    <property type="project" value="UniProtKB-UniRule"/>
</dbReference>
<keyword evidence="3 9" id="KW-0378">Hydrolase</keyword>
<dbReference type="SUPFAM" id="SSF50249">
    <property type="entry name" value="Nucleic acid-binding proteins"/>
    <property type="match status" value="1"/>
</dbReference>
<dbReference type="Pfam" id="PF00006">
    <property type="entry name" value="ATP-synt_ab"/>
    <property type="match status" value="1"/>
</dbReference>
<dbReference type="CDD" id="cd01128">
    <property type="entry name" value="rho_factor_C"/>
    <property type="match status" value="1"/>
</dbReference>
<organism evidence="14 15">
    <name type="scientific">Georgenia ruanii</name>
    <dbReference type="NCBI Taxonomy" id="348442"/>
    <lineage>
        <taxon>Bacteria</taxon>
        <taxon>Bacillati</taxon>
        <taxon>Actinomycetota</taxon>
        <taxon>Actinomycetes</taxon>
        <taxon>Micrococcales</taxon>
        <taxon>Bogoriellaceae</taxon>
        <taxon>Georgenia</taxon>
    </lineage>
</organism>
<feature type="compositionally biased region" description="Polar residues" evidence="12">
    <location>
        <begin position="1"/>
        <end position="12"/>
    </location>
</feature>
<feature type="binding site" evidence="9">
    <location>
        <position position="485"/>
    </location>
    <ligand>
        <name>ATP</name>
        <dbReference type="ChEBI" id="CHEBI:30616"/>
    </ligand>
</feature>
<dbReference type="Pfam" id="PF07498">
    <property type="entry name" value="Rho_N"/>
    <property type="match status" value="1"/>
</dbReference>
<gene>
    <name evidence="9" type="primary">rho</name>
    <name evidence="14" type="ORF">GB882_03795</name>
</gene>
<dbReference type="GO" id="GO:0004386">
    <property type="term" value="F:helicase activity"/>
    <property type="evidence" value="ECO:0007669"/>
    <property type="project" value="UniProtKB-UniRule"/>
</dbReference>
<feature type="compositionally biased region" description="Basic residues" evidence="12">
    <location>
        <begin position="285"/>
        <end position="302"/>
    </location>
</feature>
<evidence type="ECO:0000256" key="10">
    <source>
        <dbReference type="NCBIfam" id="TIGR00767"/>
    </source>
</evidence>
<dbReference type="GO" id="GO:0008186">
    <property type="term" value="F:ATP-dependent activity, acting on RNA"/>
    <property type="evidence" value="ECO:0007669"/>
    <property type="project" value="UniProtKB-UniRule"/>
</dbReference>
<feature type="compositionally biased region" description="Low complexity" evidence="12">
    <location>
        <begin position="99"/>
        <end position="126"/>
    </location>
</feature>
<accession>A0A7J9UT28</accession>
<evidence type="ECO:0000256" key="12">
    <source>
        <dbReference type="SAM" id="MobiDB-lite"/>
    </source>
</evidence>
<dbReference type="Gene3D" id="2.40.50.140">
    <property type="entry name" value="Nucleic acid-binding proteins"/>
    <property type="match status" value="1"/>
</dbReference>
<protein>
    <recommendedName>
        <fullName evidence="9 10">Transcription termination factor Rho</fullName>
        <ecNumber evidence="9 10">3.6.4.-</ecNumber>
    </recommendedName>
    <alternativeName>
        <fullName evidence="9">ATP-dependent helicase Rho</fullName>
    </alternativeName>
</protein>
<evidence type="ECO:0000256" key="11">
    <source>
        <dbReference type="PROSITE-ProRule" id="PRU01203"/>
    </source>
</evidence>
<name>A0A7J9UT28_9MICO</name>